<reference evidence="1" key="1">
    <citation type="journal article" date="2021" name="Proc. Natl. Acad. Sci. U.S.A.">
        <title>A Catalog of Tens of Thousands of Viruses from Human Metagenomes Reveals Hidden Associations with Chronic Diseases.</title>
        <authorList>
            <person name="Tisza M.J."/>
            <person name="Buck C.B."/>
        </authorList>
    </citation>
    <scope>NUCLEOTIDE SEQUENCE</scope>
    <source>
        <strain evidence="1">CtZE52</strain>
    </source>
</reference>
<evidence type="ECO:0000313" key="1">
    <source>
        <dbReference type="EMBL" id="DAE01156.1"/>
    </source>
</evidence>
<protein>
    <submittedName>
        <fullName evidence="1">Uncharacterized protein</fullName>
    </submittedName>
</protein>
<sequence>MKTLYCENSELLEILENNGIEMICNENMEIVISDEDAMRIATIVEDFAPFASGDYAIEDIA</sequence>
<proteinExistence type="predicted"/>
<name>A0A8S5P4N1_9CAUD</name>
<accession>A0A8S5P4N1</accession>
<dbReference type="EMBL" id="BK015320">
    <property type="protein sequence ID" value="DAE01156.1"/>
    <property type="molecule type" value="Genomic_DNA"/>
</dbReference>
<organism evidence="1">
    <name type="scientific">Siphoviridae sp. ctZE52</name>
    <dbReference type="NCBI Taxonomy" id="2825557"/>
    <lineage>
        <taxon>Viruses</taxon>
        <taxon>Duplodnaviria</taxon>
        <taxon>Heunggongvirae</taxon>
        <taxon>Uroviricota</taxon>
        <taxon>Caudoviricetes</taxon>
    </lineage>
</organism>